<dbReference type="InterPro" id="IPR024080">
    <property type="entry name" value="Neurolysin/TOP_N"/>
</dbReference>
<gene>
    <name evidence="1" type="ORF">ElyMa_002470400</name>
</gene>
<keyword evidence="2" id="KW-1185">Reference proteome</keyword>
<dbReference type="Gene3D" id="1.20.1050.40">
    <property type="entry name" value="Endopeptidase. Chain P, domain 1"/>
    <property type="match status" value="1"/>
</dbReference>
<protein>
    <submittedName>
        <fullName evidence="1">Neurolysin, mitochondrial</fullName>
    </submittedName>
</protein>
<name>A0AAV4GND6_9GAST</name>
<dbReference type="AlphaFoldDB" id="A0AAV4GND6"/>
<evidence type="ECO:0000313" key="2">
    <source>
        <dbReference type="Proteomes" id="UP000762676"/>
    </source>
</evidence>
<accession>A0AAV4GND6</accession>
<dbReference type="SUPFAM" id="SSF55486">
    <property type="entry name" value="Metalloproteases ('zincins'), catalytic domain"/>
    <property type="match status" value="1"/>
</dbReference>
<dbReference type="EMBL" id="BMAT01005055">
    <property type="protein sequence ID" value="GFR86535.1"/>
    <property type="molecule type" value="Genomic_DNA"/>
</dbReference>
<sequence>MAADGIKLCWNVKKENIESDAEKLMERMKTVYDAIGKLSDDEVTYENVVQTAADCDCWSAVERNNIDFLQHVSSNKELRDASVAADKKLSEFDVELSKVGRSGRTIGELHQSASVTVFCPAVLTPSPPPTSQLAQTGERALHTVS</sequence>
<evidence type="ECO:0000313" key="1">
    <source>
        <dbReference type="EMBL" id="GFR86535.1"/>
    </source>
</evidence>
<reference evidence="1 2" key="1">
    <citation type="journal article" date="2021" name="Elife">
        <title>Chloroplast acquisition without the gene transfer in kleptoplastic sea slugs, Plakobranchus ocellatus.</title>
        <authorList>
            <person name="Maeda T."/>
            <person name="Takahashi S."/>
            <person name="Yoshida T."/>
            <person name="Shimamura S."/>
            <person name="Takaki Y."/>
            <person name="Nagai Y."/>
            <person name="Toyoda A."/>
            <person name="Suzuki Y."/>
            <person name="Arimoto A."/>
            <person name="Ishii H."/>
            <person name="Satoh N."/>
            <person name="Nishiyama T."/>
            <person name="Hasebe M."/>
            <person name="Maruyama T."/>
            <person name="Minagawa J."/>
            <person name="Obokata J."/>
            <person name="Shigenobu S."/>
        </authorList>
    </citation>
    <scope>NUCLEOTIDE SEQUENCE [LARGE SCALE GENOMIC DNA]</scope>
</reference>
<organism evidence="1 2">
    <name type="scientific">Elysia marginata</name>
    <dbReference type="NCBI Taxonomy" id="1093978"/>
    <lineage>
        <taxon>Eukaryota</taxon>
        <taxon>Metazoa</taxon>
        <taxon>Spiralia</taxon>
        <taxon>Lophotrochozoa</taxon>
        <taxon>Mollusca</taxon>
        <taxon>Gastropoda</taxon>
        <taxon>Heterobranchia</taxon>
        <taxon>Euthyneura</taxon>
        <taxon>Panpulmonata</taxon>
        <taxon>Sacoglossa</taxon>
        <taxon>Placobranchoidea</taxon>
        <taxon>Plakobranchidae</taxon>
        <taxon>Elysia</taxon>
    </lineage>
</organism>
<proteinExistence type="predicted"/>
<dbReference type="Proteomes" id="UP000762676">
    <property type="component" value="Unassembled WGS sequence"/>
</dbReference>
<comment type="caution">
    <text evidence="1">The sequence shown here is derived from an EMBL/GenBank/DDBJ whole genome shotgun (WGS) entry which is preliminary data.</text>
</comment>